<organism evidence="1 2">
    <name type="scientific">Dreissena polymorpha</name>
    <name type="common">Zebra mussel</name>
    <name type="synonym">Mytilus polymorpha</name>
    <dbReference type="NCBI Taxonomy" id="45954"/>
    <lineage>
        <taxon>Eukaryota</taxon>
        <taxon>Metazoa</taxon>
        <taxon>Spiralia</taxon>
        <taxon>Lophotrochozoa</taxon>
        <taxon>Mollusca</taxon>
        <taxon>Bivalvia</taxon>
        <taxon>Autobranchia</taxon>
        <taxon>Heteroconchia</taxon>
        <taxon>Euheterodonta</taxon>
        <taxon>Imparidentia</taxon>
        <taxon>Neoheterodontei</taxon>
        <taxon>Myida</taxon>
        <taxon>Dreissenoidea</taxon>
        <taxon>Dreissenidae</taxon>
        <taxon>Dreissena</taxon>
    </lineage>
</organism>
<gene>
    <name evidence="1" type="ORF">DPMN_159319</name>
</gene>
<accession>A0A9D4IQL6</accession>
<reference evidence="1" key="2">
    <citation type="submission" date="2020-11" db="EMBL/GenBank/DDBJ databases">
        <authorList>
            <person name="McCartney M.A."/>
            <person name="Auch B."/>
            <person name="Kono T."/>
            <person name="Mallez S."/>
            <person name="Becker A."/>
            <person name="Gohl D.M."/>
            <person name="Silverstein K.A.T."/>
            <person name="Koren S."/>
            <person name="Bechman K.B."/>
            <person name="Herman A."/>
            <person name="Abrahante J.E."/>
            <person name="Garbe J."/>
        </authorList>
    </citation>
    <scope>NUCLEOTIDE SEQUENCE</scope>
    <source>
        <strain evidence="1">Duluth1</strain>
        <tissue evidence="1">Whole animal</tissue>
    </source>
</reference>
<dbReference type="EMBL" id="JAIWYP010000008">
    <property type="protein sequence ID" value="KAH3781489.1"/>
    <property type="molecule type" value="Genomic_DNA"/>
</dbReference>
<dbReference type="AlphaFoldDB" id="A0A9D4IQL6"/>
<protein>
    <submittedName>
        <fullName evidence="1">Uncharacterized protein</fullName>
    </submittedName>
</protein>
<reference evidence="1" key="1">
    <citation type="journal article" date="2019" name="bioRxiv">
        <title>The Genome of the Zebra Mussel, Dreissena polymorpha: A Resource for Invasive Species Research.</title>
        <authorList>
            <person name="McCartney M.A."/>
            <person name="Auch B."/>
            <person name="Kono T."/>
            <person name="Mallez S."/>
            <person name="Zhang Y."/>
            <person name="Obille A."/>
            <person name="Becker A."/>
            <person name="Abrahante J.E."/>
            <person name="Garbe J."/>
            <person name="Badalamenti J.P."/>
            <person name="Herman A."/>
            <person name="Mangelson H."/>
            <person name="Liachko I."/>
            <person name="Sullivan S."/>
            <person name="Sone E.D."/>
            <person name="Koren S."/>
            <person name="Silverstein K.A.T."/>
            <person name="Beckman K.B."/>
            <person name="Gohl D.M."/>
        </authorList>
    </citation>
    <scope>NUCLEOTIDE SEQUENCE</scope>
    <source>
        <strain evidence="1">Duluth1</strain>
        <tissue evidence="1">Whole animal</tissue>
    </source>
</reference>
<evidence type="ECO:0000313" key="2">
    <source>
        <dbReference type="Proteomes" id="UP000828390"/>
    </source>
</evidence>
<proteinExistence type="predicted"/>
<keyword evidence="2" id="KW-1185">Reference proteome</keyword>
<comment type="caution">
    <text evidence="1">The sequence shown here is derived from an EMBL/GenBank/DDBJ whole genome shotgun (WGS) entry which is preliminary data.</text>
</comment>
<evidence type="ECO:0000313" key="1">
    <source>
        <dbReference type="EMBL" id="KAH3781489.1"/>
    </source>
</evidence>
<name>A0A9D4IQL6_DREPO</name>
<dbReference type="Proteomes" id="UP000828390">
    <property type="component" value="Unassembled WGS sequence"/>
</dbReference>
<sequence>MGVCVWGWGEDGVEWGWVGMEWGWGWGGVVECRRAVTKLYKSLYKTPPYSTAARHRPFTRTQNAEYSYFNKHFSEDYSASPTQSTRPTRASGT</sequence>